<gene>
    <name evidence="2" type="ORF">Bequi_02735</name>
</gene>
<dbReference type="CDD" id="cd00293">
    <property type="entry name" value="USP-like"/>
    <property type="match status" value="1"/>
</dbReference>
<dbReference type="EMBL" id="JAKNCJ010000001">
    <property type="protein sequence ID" value="MCL6422312.1"/>
    <property type="molecule type" value="Genomic_DNA"/>
</dbReference>
<accession>A0ABT0QXB4</accession>
<reference evidence="2" key="1">
    <citation type="submission" date="2022-02" db="EMBL/GenBank/DDBJ databases">
        <authorList>
            <person name="Lee M."/>
            <person name="Kim S.-J."/>
            <person name="Jung M.-Y."/>
        </authorList>
    </citation>
    <scope>NUCLEOTIDE SEQUENCE</scope>
    <source>
        <strain evidence="2">JHP9</strain>
    </source>
</reference>
<name>A0ABT0QXB4_9MICO</name>
<keyword evidence="3" id="KW-1185">Reference proteome</keyword>
<dbReference type="InterPro" id="IPR014729">
    <property type="entry name" value="Rossmann-like_a/b/a_fold"/>
</dbReference>
<dbReference type="Pfam" id="PF00582">
    <property type="entry name" value="Usp"/>
    <property type="match status" value="1"/>
</dbReference>
<proteinExistence type="predicted"/>
<dbReference type="SUPFAM" id="SSF52402">
    <property type="entry name" value="Adenine nucleotide alpha hydrolases-like"/>
    <property type="match status" value="1"/>
</dbReference>
<evidence type="ECO:0000259" key="1">
    <source>
        <dbReference type="Pfam" id="PF00582"/>
    </source>
</evidence>
<feature type="domain" description="UspA" evidence="1">
    <location>
        <begin position="3"/>
        <end position="127"/>
    </location>
</feature>
<comment type="caution">
    <text evidence="2">The sequence shown here is derived from an EMBL/GenBank/DDBJ whole genome shotgun (WGS) entry which is preliminary data.</text>
</comment>
<evidence type="ECO:0000313" key="3">
    <source>
        <dbReference type="Proteomes" id="UP001203761"/>
    </source>
</evidence>
<dbReference type="InterPro" id="IPR006016">
    <property type="entry name" value="UspA"/>
</dbReference>
<dbReference type="Proteomes" id="UP001203761">
    <property type="component" value="Unassembled WGS sequence"/>
</dbReference>
<evidence type="ECO:0000313" key="2">
    <source>
        <dbReference type="EMBL" id="MCL6422312.1"/>
    </source>
</evidence>
<dbReference type="RefSeq" id="WP_249736418.1">
    <property type="nucleotide sequence ID" value="NZ_JAKNCJ010000001.1"/>
</dbReference>
<sequence length="127" mass="13547">MAVVVGFIPTPVGFEALDAALAEATQRGGPLIVVNVIRPGDEADPRHAHPGDLDAAADRLRGAPVRVDIRQEQAQHDISEVLLDLVETERAELLVLGIRRGRDLGAHLLGITSQKLLLSVPCDVLVV</sequence>
<protein>
    <submittedName>
        <fullName evidence="2">Universal stress protein</fullName>
    </submittedName>
</protein>
<dbReference type="Gene3D" id="3.40.50.620">
    <property type="entry name" value="HUPs"/>
    <property type="match status" value="1"/>
</dbReference>
<organism evidence="2 3">
    <name type="scientific">Brachybacterium equifaecis</name>
    <dbReference type="NCBI Taxonomy" id="2910770"/>
    <lineage>
        <taxon>Bacteria</taxon>
        <taxon>Bacillati</taxon>
        <taxon>Actinomycetota</taxon>
        <taxon>Actinomycetes</taxon>
        <taxon>Micrococcales</taxon>
        <taxon>Dermabacteraceae</taxon>
        <taxon>Brachybacterium</taxon>
    </lineage>
</organism>